<sequence length="197" mass="22166">MGGCGKILGLLSLLGLLQLARQHCYTMKLVGISSWDTPAYRLKMNMFLKNNSLSSVTTVHQDVAIPLWHLVLLQHPRKRGSGPAPSRVELPRILYNSTTKTCDFWKYIRHVSAWNNVAKLMLSKNASNMSLACPLKAGVYVMNRIQVPPDTALLKFMYHPNTIYSLEGTVYALNPKDKVSKKVLCHYEVNATIFKSC</sequence>
<keyword evidence="3" id="KW-1185">Reference proteome</keyword>
<evidence type="ECO:0000313" key="3">
    <source>
        <dbReference type="Proteomes" id="UP000007801"/>
    </source>
</evidence>
<dbReference type="OMA" id="ILKFMYH"/>
<dbReference type="InParanoid" id="B3MZI7"/>
<feature type="chain" id="PRO_5002793844" description="MD-2-related lipid-recognition domain-containing protein" evidence="1">
    <location>
        <begin position="23"/>
        <end position="197"/>
    </location>
</feature>
<keyword evidence="1" id="KW-0732">Signal</keyword>
<dbReference type="KEGG" id="dan:6501881"/>
<dbReference type="PhylomeDB" id="B3MZI7"/>
<dbReference type="GeneID" id="6501881"/>
<dbReference type="HOGENOM" id="CLU_1429407_0_0_1"/>
<reference evidence="2 3" key="1">
    <citation type="journal article" date="2007" name="Nature">
        <title>Evolution of genes and genomes on the Drosophila phylogeny.</title>
        <authorList>
            <consortium name="Drosophila 12 Genomes Consortium"/>
            <person name="Clark A.G."/>
            <person name="Eisen M.B."/>
            <person name="Smith D.R."/>
            <person name="Bergman C.M."/>
            <person name="Oliver B."/>
            <person name="Markow T.A."/>
            <person name="Kaufman T.C."/>
            <person name="Kellis M."/>
            <person name="Gelbart W."/>
            <person name="Iyer V.N."/>
            <person name="Pollard D.A."/>
            <person name="Sackton T.B."/>
            <person name="Larracuente A.M."/>
            <person name="Singh N.D."/>
            <person name="Abad J.P."/>
            <person name="Abt D.N."/>
            <person name="Adryan B."/>
            <person name="Aguade M."/>
            <person name="Akashi H."/>
            <person name="Anderson W.W."/>
            <person name="Aquadro C.F."/>
            <person name="Ardell D.H."/>
            <person name="Arguello R."/>
            <person name="Artieri C.G."/>
            <person name="Barbash D.A."/>
            <person name="Barker D."/>
            <person name="Barsanti P."/>
            <person name="Batterham P."/>
            <person name="Batzoglou S."/>
            <person name="Begun D."/>
            <person name="Bhutkar A."/>
            <person name="Blanco E."/>
            <person name="Bosak S.A."/>
            <person name="Bradley R.K."/>
            <person name="Brand A.D."/>
            <person name="Brent M.R."/>
            <person name="Brooks A.N."/>
            <person name="Brown R.H."/>
            <person name="Butlin R.K."/>
            <person name="Caggese C."/>
            <person name="Calvi B.R."/>
            <person name="Bernardo de Carvalho A."/>
            <person name="Caspi A."/>
            <person name="Castrezana S."/>
            <person name="Celniker S.E."/>
            <person name="Chang J.L."/>
            <person name="Chapple C."/>
            <person name="Chatterji S."/>
            <person name="Chinwalla A."/>
            <person name="Civetta A."/>
            <person name="Clifton S.W."/>
            <person name="Comeron J.M."/>
            <person name="Costello J.C."/>
            <person name="Coyne J.A."/>
            <person name="Daub J."/>
            <person name="David R.G."/>
            <person name="Delcher A.L."/>
            <person name="Delehaunty K."/>
            <person name="Do C.B."/>
            <person name="Ebling H."/>
            <person name="Edwards K."/>
            <person name="Eickbush T."/>
            <person name="Evans J.D."/>
            <person name="Filipski A."/>
            <person name="Findeiss S."/>
            <person name="Freyhult E."/>
            <person name="Fulton L."/>
            <person name="Fulton R."/>
            <person name="Garcia A.C."/>
            <person name="Gardiner A."/>
            <person name="Garfield D.A."/>
            <person name="Garvin B.E."/>
            <person name="Gibson G."/>
            <person name="Gilbert D."/>
            <person name="Gnerre S."/>
            <person name="Godfrey J."/>
            <person name="Good R."/>
            <person name="Gotea V."/>
            <person name="Gravely B."/>
            <person name="Greenberg A.J."/>
            <person name="Griffiths-Jones S."/>
            <person name="Gross S."/>
            <person name="Guigo R."/>
            <person name="Gustafson E.A."/>
            <person name="Haerty W."/>
            <person name="Hahn M.W."/>
            <person name="Halligan D.L."/>
            <person name="Halpern A.L."/>
            <person name="Halter G.M."/>
            <person name="Han M.V."/>
            <person name="Heger A."/>
            <person name="Hillier L."/>
            <person name="Hinrichs A.S."/>
            <person name="Holmes I."/>
            <person name="Hoskins R.A."/>
            <person name="Hubisz M.J."/>
            <person name="Hultmark D."/>
            <person name="Huntley M.A."/>
            <person name="Jaffe D.B."/>
            <person name="Jagadeeshan S."/>
            <person name="Jeck W.R."/>
            <person name="Johnson J."/>
            <person name="Jones C.D."/>
            <person name="Jordan W.C."/>
            <person name="Karpen G.H."/>
            <person name="Kataoka E."/>
            <person name="Keightley P.D."/>
            <person name="Kheradpour P."/>
            <person name="Kirkness E.F."/>
            <person name="Koerich L.B."/>
            <person name="Kristiansen K."/>
            <person name="Kudrna D."/>
            <person name="Kulathinal R.J."/>
            <person name="Kumar S."/>
            <person name="Kwok R."/>
            <person name="Lander E."/>
            <person name="Langley C.H."/>
            <person name="Lapoint R."/>
            <person name="Lazzaro B.P."/>
            <person name="Lee S.J."/>
            <person name="Levesque L."/>
            <person name="Li R."/>
            <person name="Lin C.F."/>
            <person name="Lin M.F."/>
            <person name="Lindblad-Toh K."/>
            <person name="Llopart A."/>
            <person name="Long M."/>
            <person name="Low L."/>
            <person name="Lozovsky E."/>
            <person name="Lu J."/>
            <person name="Luo M."/>
            <person name="Machado C.A."/>
            <person name="Makalowski W."/>
            <person name="Marzo M."/>
            <person name="Matsuda M."/>
            <person name="Matzkin L."/>
            <person name="McAllister B."/>
            <person name="McBride C.S."/>
            <person name="McKernan B."/>
            <person name="McKernan K."/>
            <person name="Mendez-Lago M."/>
            <person name="Minx P."/>
            <person name="Mollenhauer M.U."/>
            <person name="Montooth K."/>
            <person name="Mount S.M."/>
            <person name="Mu X."/>
            <person name="Myers E."/>
            <person name="Negre B."/>
            <person name="Newfeld S."/>
            <person name="Nielsen R."/>
            <person name="Noor M.A."/>
            <person name="O'Grady P."/>
            <person name="Pachter L."/>
            <person name="Papaceit M."/>
            <person name="Parisi M.J."/>
            <person name="Parisi M."/>
            <person name="Parts L."/>
            <person name="Pedersen J.S."/>
            <person name="Pesole G."/>
            <person name="Phillippy A.M."/>
            <person name="Ponting C.P."/>
            <person name="Pop M."/>
            <person name="Porcelli D."/>
            <person name="Powell J.R."/>
            <person name="Prohaska S."/>
            <person name="Pruitt K."/>
            <person name="Puig M."/>
            <person name="Quesneville H."/>
            <person name="Ram K.R."/>
            <person name="Rand D."/>
            <person name="Rasmussen M.D."/>
            <person name="Reed L.K."/>
            <person name="Reenan R."/>
            <person name="Reily A."/>
            <person name="Remington K.A."/>
            <person name="Rieger T.T."/>
            <person name="Ritchie M.G."/>
            <person name="Robin C."/>
            <person name="Rogers Y.H."/>
            <person name="Rohde C."/>
            <person name="Rozas J."/>
            <person name="Rubenfield M.J."/>
            <person name="Ruiz A."/>
            <person name="Russo S."/>
            <person name="Salzberg S.L."/>
            <person name="Sanchez-Gracia A."/>
            <person name="Saranga D.J."/>
            <person name="Sato H."/>
            <person name="Schaeffer S.W."/>
            <person name="Schatz M.C."/>
            <person name="Schlenke T."/>
            <person name="Schwartz R."/>
            <person name="Segarra C."/>
            <person name="Singh R.S."/>
            <person name="Sirot L."/>
            <person name="Sirota M."/>
            <person name="Sisneros N.B."/>
            <person name="Smith C.D."/>
            <person name="Smith T.F."/>
            <person name="Spieth J."/>
            <person name="Stage D.E."/>
            <person name="Stark A."/>
            <person name="Stephan W."/>
            <person name="Strausberg R.L."/>
            <person name="Strempel S."/>
            <person name="Sturgill D."/>
            <person name="Sutton G."/>
            <person name="Sutton G.G."/>
            <person name="Tao W."/>
            <person name="Teichmann S."/>
            <person name="Tobari Y.N."/>
            <person name="Tomimura Y."/>
            <person name="Tsolas J.M."/>
            <person name="Valente V.L."/>
            <person name="Venter E."/>
            <person name="Venter J.C."/>
            <person name="Vicario S."/>
            <person name="Vieira F.G."/>
            <person name="Vilella A.J."/>
            <person name="Villasante A."/>
            <person name="Walenz B."/>
            <person name="Wang J."/>
            <person name="Wasserman M."/>
            <person name="Watts T."/>
            <person name="Wilson D."/>
            <person name="Wilson R.K."/>
            <person name="Wing R.A."/>
            <person name="Wolfner M.F."/>
            <person name="Wong A."/>
            <person name="Wong G.K."/>
            <person name="Wu C.I."/>
            <person name="Wu G."/>
            <person name="Yamamoto D."/>
            <person name="Yang H.P."/>
            <person name="Yang S.P."/>
            <person name="Yorke J.A."/>
            <person name="Yoshida K."/>
            <person name="Zdobnov E."/>
            <person name="Zhang P."/>
            <person name="Zhang Y."/>
            <person name="Zimin A.V."/>
            <person name="Baldwin J."/>
            <person name="Abdouelleil A."/>
            <person name="Abdulkadir J."/>
            <person name="Abebe A."/>
            <person name="Abera B."/>
            <person name="Abreu J."/>
            <person name="Acer S.C."/>
            <person name="Aftuck L."/>
            <person name="Alexander A."/>
            <person name="An P."/>
            <person name="Anderson E."/>
            <person name="Anderson S."/>
            <person name="Arachi H."/>
            <person name="Azer M."/>
            <person name="Bachantsang P."/>
            <person name="Barry A."/>
            <person name="Bayul T."/>
            <person name="Berlin A."/>
            <person name="Bessette D."/>
            <person name="Bloom T."/>
            <person name="Blye J."/>
            <person name="Boguslavskiy L."/>
            <person name="Bonnet C."/>
            <person name="Boukhgalter B."/>
            <person name="Bourzgui I."/>
            <person name="Brown A."/>
            <person name="Cahill P."/>
            <person name="Channer S."/>
            <person name="Cheshatsang Y."/>
            <person name="Chuda L."/>
            <person name="Citroen M."/>
            <person name="Collymore A."/>
            <person name="Cooke P."/>
            <person name="Costello M."/>
            <person name="D'Aco K."/>
            <person name="Daza R."/>
            <person name="De Haan G."/>
            <person name="DeGray S."/>
            <person name="DeMaso C."/>
            <person name="Dhargay N."/>
            <person name="Dooley K."/>
            <person name="Dooley E."/>
            <person name="Doricent M."/>
            <person name="Dorje P."/>
            <person name="Dorjee K."/>
            <person name="Dupes A."/>
            <person name="Elong R."/>
            <person name="Falk J."/>
            <person name="Farina A."/>
            <person name="Faro S."/>
            <person name="Ferguson D."/>
            <person name="Fisher S."/>
            <person name="Foley C.D."/>
            <person name="Franke A."/>
            <person name="Friedrich D."/>
            <person name="Gadbois L."/>
            <person name="Gearin G."/>
            <person name="Gearin C.R."/>
            <person name="Giannoukos G."/>
            <person name="Goode T."/>
            <person name="Graham J."/>
            <person name="Grandbois E."/>
            <person name="Grewal S."/>
            <person name="Gyaltsen K."/>
            <person name="Hafez N."/>
            <person name="Hagos B."/>
            <person name="Hall J."/>
            <person name="Henson C."/>
            <person name="Hollinger A."/>
            <person name="Honan T."/>
            <person name="Huard M.D."/>
            <person name="Hughes L."/>
            <person name="Hurhula B."/>
            <person name="Husby M.E."/>
            <person name="Kamat A."/>
            <person name="Kanga B."/>
            <person name="Kashin S."/>
            <person name="Khazanovich D."/>
            <person name="Kisner P."/>
            <person name="Lance K."/>
            <person name="Lara M."/>
            <person name="Lee W."/>
            <person name="Lennon N."/>
            <person name="Letendre F."/>
            <person name="LeVine R."/>
            <person name="Lipovsky A."/>
            <person name="Liu X."/>
            <person name="Liu J."/>
            <person name="Liu S."/>
            <person name="Lokyitsang T."/>
            <person name="Lokyitsang Y."/>
            <person name="Lubonja R."/>
            <person name="Lui A."/>
            <person name="MacDonald P."/>
            <person name="Magnisalis V."/>
            <person name="Maru K."/>
            <person name="Matthews C."/>
            <person name="McCusker W."/>
            <person name="McDonough S."/>
            <person name="Mehta T."/>
            <person name="Meldrim J."/>
            <person name="Meneus L."/>
            <person name="Mihai O."/>
            <person name="Mihalev A."/>
            <person name="Mihova T."/>
            <person name="Mittelman R."/>
            <person name="Mlenga V."/>
            <person name="Montmayeur A."/>
            <person name="Mulrain L."/>
            <person name="Navidi A."/>
            <person name="Naylor J."/>
            <person name="Negash T."/>
            <person name="Nguyen T."/>
            <person name="Nguyen N."/>
            <person name="Nicol R."/>
            <person name="Norbu C."/>
            <person name="Norbu N."/>
            <person name="Novod N."/>
            <person name="O'Neill B."/>
            <person name="Osman S."/>
            <person name="Markiewicz E."/>
            <person name="Oyono O.L."/>
            <person name="Patti C."/>
            <person name="Phunkhang P."/>
            <person name="Pierre F."/>
            <person name="Priest M."/>
            <person name="Raghuraman S."/>
            <person name="Rege F."/>
            <person name="Reyes R."/>
            <person name="Rise C."/>
            <person name="Rogov P."/>
            <person name="Ross K."/>
            <person name="Ryan E."/>
            <person name="Settipalli S."/>
            <person name="Shea T."/>
            <person name="Sherpa N."/>
            <person name="Shi L."/>
            <person name="Shih D."/>
            <person name="Sparrow T."/>
            <person name="Spaulding J."/>
            <person name="Stalker J."/>
            <person name="Stange-Thomann N."/>
            <person name="Stavropoulos S."/>
            <person name="Stone C."/>
            <person name="Strader C."/>
            <person name="Tesfaye S."/>
            <person name="Thomson T."/>
            <person name="Thoulutsang Y."/>
            <person name="Thoulutsang D."/>
            <person name="Topham K."/>
            <person name="Topping I."/>
            <person name="Tsamla T."/>
            <person name="Vassiliev H."/>
            <person name="Vo A."/>
            <person name="Wangchuk T."/>
            <person name="Wangdi T."/>
            <person name="Weiand M."/>
            <person name="Wilkinson J."/>
            <person name="Wilson A."/>
            <person name="Yadav S."/>
            <person name="Young G."/>
            <person name="Yu Q."/>
            <person name="Zembek L."/>
            <person name="Zhong D."/>
            <person name="Zimmer A."/>
            <person name="Zwirko Z."/>
            <person name="Jaffe D.B."/>
            <person name="Alvarez P."/>
            <person name="Brockman W."/>
            <person name="Butler J."/>
            <person name="Chin C."/>
            <person name="Gnerre S."/>
            <person name="Grabherr M."/>
            <person name="Kleber M."/>
            <person name="Mauceli E."/>
            <person name="MacCallum I."/>
        </authorList>
    </citation>
    <scope>NUCLEOTIDE SEQUENCE [LARGE SCALE GENOMIC DNA]</scope>
    <source>
        <strain evidence="3">Tucson 14024-0371.13</strain>
    </source>
</reference>
<feature type="signal peptide" evidence="1">
    <location>
        <begin position="1"/>
        <end position="22"/>
    </location>
</feature>
<dbReference type="AlphaFoldDB" id="B3MZI7"/>
<dbReference type="EMBL" id="CH902635">
    <property type="protein sequence ID" value="EDV33788.1"/>
    <property type="molecule type" value="Genomic_DNA"/>
</dbReference>
<organism evidence="2 3">
    <name type="scientific">Drosophila ananassae</name>
    <name type="common">Fruit fly</name>
    <dbReference type="NCBI Taxonomy" id="7217"/>
    <lineage>
        <taxon>Eukaryota</taxon>
        <taxon>Metazoa</taxon>
        <taxon>Ecdysozoa</taxon>
        <taxon>Arthropoda</taxon>
        <taxon>Hexapoda</taxon>
        <taxon>Insecta</taxon>
        <taxon>Pterygota</taxon>
        <taxon>Neoptera</taxon>
        <taxon>Endopterygota</taxon>
        <taxon>Diptera</taxon>
        <taxon>Brachycera</taxon>
        <taxon>Muscomorpha</taxon>
        <taxon>Ephydroidea</taxon>
        <taxon>Drosophilidae</taxon>
        <taxon>Drosophila</taxon>
        <taxon>Sophophora</taxon>
    </lineage>
</organism>
<dbReference type="Proteomes" id="UP000007801">
    <property type="component" value="Unassembled WGS sequence"/>
</dbReference>
<dbReference type="OrthoDB" id="8028810at2759"/>
<dbReference type="STRING" id="7217.B3MZI7"/>
<protein>
    <recommendedName>
        <fullName evidence="4">MD-2-related lipid-recognition domain-containing protein</fullName>
    </recommendedName>
</protein>
<proteinExistence type="predicted"/>
<evidence type="ECO:0000256" key="1">
    <source>
        <dbReference type="SAM" id="SignalP"/>
    </source>
</evidence>
<dbReference type="SMART" id="SM00697">
    <property type="entry name" value="DM8"/>
    <property type="match status" value="1"/>
</dbReference>
<dbReference type="eggNOG" id="ENOG502T7ER">
    <property type="taxonomic scope" value="Eukaryota"/>
</dbReference>
<accession>B3MZI7</accession>
<dbReference type="InterPro" id="IPR010512">
    <property type="entry name" value="DUF1091"/>
</dbReference>
<evidence type="ECO:0008006" key="4">
    <source>
        <dbReference type="Google" id="ProtNLM"/>
    </source>
</evidence>
<evidence type="ECO:0000313" key="2">
    <source>
        <dbReference type="EMBL" id="EDV33788.1"/>
    </source>
</evidence>
<dbReference type="Pfam" id="PF06477">
    <property type="entry name" value="DUF1091"/>
    <property type="match status" value="1"/>
</dbReference>
<name>B3MZI7_DROAN</name>
<gene>
    <name evidence="2" type="primary">Dana\GF19118</name>
    <name evidence="2" type="synonym">dana_GLEANR_20832</name>
    <name evidence="2" type="ORF">GF19118</name>
</gene>